<dbReference type="InterPro" id="IPR041657">
    <property type="entry name" value="HTH_17"/>
</dbReference>
<dbReference type="EMBL" id="PCVI01000032">
    <property type="protein sequence ID" value="PIQ70144.1"/>
    <property type="molecule type" value="Genomic_DNA"/>
</dbReference>
<dbReference type="Pfam" id="PF12728">
    <property type="entry name" value="HTH_17"/>
    <property type="match status" value="1"/>
</dbReference>
<sequence>MGKINNFLTISEIAKKLKVSERTIYRFVESGKLKAHKLTRGTTRIAEKDLNQFLKKHKTK</sequence>
<protein>
    <submittedName>
        <fullName evidence="2">Excisionase</fullName>
    </submittedName>
</protein>
<dbReference type="InterPro" id="IPR010093">
    <property type="entry name" value="SinI_DNA-bd"/>
</dbReference>
<dbReference type="AlphaFoldDB" id="A0A2H0KID2"/>
<gene>
    <name evidence="2" type="ORF">COV89_02045</name>
</gene>
<comment type="caution">
    <text evidence="2">The sequence shown here is derived from an EMBL/GenBank/DDBJ whole genome shotgun (WGS) entry which is preliminary data.</text>
</comment>
<dbReference type="SUPFAM" id="SSF46955">
    <property type="entry name" value="Putative DNA-binding domain"/>
    <property type="match status" value="1"/>
</dbReference>
<feature type="domain" description="Helix-turn-helix" evidence="1">
    <location>
        <begin position="7"/>
        <end position="57"/>
    </location>
</feature>
<reference evidence="2 3" key="1">
    <citation type="submission" date="2017-09" db="EMBL/GenBank/DDBJ databases">
        <title>Depth-based differentiation of microbial function through sediment-hosted aquifers and enrichment of novel symbionts in the deep terrestrial subsurface.</title>
        <authorList>
            <person name="Probst A.J."/>
            <person name="Ladd B."/>
            <person name="Jarett J.K."/>
            <person name="Geller-Mcgrath D.E."/>
            <person name="Sieber C.M."/>
            <person name="Emerson J.B."/>
            <person name="Anantharaman K."/>
            <person name="Thomas B.C."/>
            <person name="Malmstrom R."/>
            <person name="Stieglmeier M."/>
            <person name="Klingl A."/>
            <person name="Woyke T."/>
            <person name="Ryan C.M."/>
            <person name="Banfield J.F."/>
        </authorList>
    </citation>
    <scope>NUCLEOTIDE SEQUENCE [LARGE SCALE GENOMIC DNA]</scope>
    <source>
        <strain evidence="2">CG11_big_fil_rev_8_21_14_0_20_40_12</strain>
    </source>
</reference>
<dbReference type="Gene3D" id="1.10.1660.10">
    <property type="match status" value="1"/>
</dbReference>
<evidence type="ECO:0000259" key="1">
    <source>
        <dbReference type="Pfam" id="PF12728"/>
    </source>
</evidence>
<accession>A0A2H0KID2</accession>
<dbReference type="GO" id="GO:0003677">
    <property type="term" value="F:DNA binding"/>
    <property type="evidence" value="ECO:0007669"/>
    <property type="project" value="InterPro"/>
</dbReference>
<dbReference type="NCBIfam" id="TIGR01764">
    <property type="entry name" value="excise"/>
    <property type="match status" value="1"/>
</dbReference>
<dbReference type="Proteomes" id="UP000231371">
    <property type="component" value="Unassembled WGS sequence"/>
</dbReference>
<evidence type="ECO:0000313" key="2">
    <source>
        <dbReference type="EMBL" id="PIQ70144.1"/>
    </source>
</evidence>
<organism evidence="2 3">
    <name type="scientific">Candidatus Shapirobacteria bacterium CG11_big_fil_rev_8_21_14_0_20_40_12</name>
    <dbReference type="NCBI Taxonomy" id="1974889"/>
    <lineage>
        <taxon>Bacteria</taxon>
        <taxon>Candidatus Shapironibacteriota</taxon>
    </lineage>
</organism>
<proteinExistence type="predicted"/>
<evidence type="ECO:0000313" key="3">
    <source>
        <dbReference type="Proteomes" id="UP000231371"/>
    </source>
</evidence>
<dbReference type="InterPro" id="IPR009061">
    <property type="entry name" value="DNA-bd_dom_put_sf"/>
</dbReference>
<name>A0A2H0KID2_9BACT</name>